<feature type="compositionally biased region" description="Polar residues" evidence="1">
    <location>
        <begin position="382"/>
        <end position="400"/>
    </location>
</feature>
<evidence type="ECO:0000313" key="5">
    <source>
        <dbReference type="Proteomes" id="UP000289738"/>
    </source>
</evidence>
<feature type="region of interest" description="Disordered" evidence="1">
    <location>
        <begin position="1"/>
        <end position="23"/>
    </location>
</feature>
<name>A0A444XYD5_ARAHY</name>
<feature type="compositionally biased region" description="Polar residues" evidence="1">
    <location>
        <begin position="233"/>
        <end position="248"/>
    </location>
</feature>
<protein>
    <recommendedName>
        <fullName evidence="3">Lunapark zinc ribbon domain-containing protein</fullName>
    </recommendedName>
</protein>
<gene>
    <name evidence="4" type="ORF">Ahy_B08g089628</name>
</gene>
<keyword evidence="5" id="KW-1185">Reference proteome</keyword>
<accession>A0A444XYD5</accession>
<proteinExistence type="predicted"/>
<sequence>MADDKAVGEDEKKEPSTTATKNVRQKRRGFLSGIWNGLFRLHGDDFEKRLQYISKEEAAVLSRMKRRSRSWRQISWNVIVFSVILEVIAVVYAIMTTRSVDMNWKMRAVQVSPMFLLPVLASAAYSTFVSFVRICDRRDEKILVRLREERQAKIDELKEKTNYYTTQQLIQRYDPDPAAKAAAATVLASKLGAESGLRVYMGDELNPTATMGRSNDVELVQSNGLRNRKQPHARSSSSGATTPFNPDQQHLVGGSGGLDQTQTSEYNQLVVEHHQPQSSTSQDGGWLAKIAALLVGEDPTQSYALICGNCHMHNGLARKEDFPYVTYYCPHCHALNQPKQLDGNISRASPRMGSPKAYESEAVKYASGSAAESMLLTSNNPVDVSASATESTITSNSPVNASPEIEEVSERTSSEDKAD</sequence>
<evidence type="ECO:0000313" key="4">
    <source>
        <dbReference type="EMBL" id="RYQ94683.1"/>
    </source>
</evidence>
<feature type="domain" description="Lunapark zinc ribbon" evidence="3">
    <location>
        <begin position="286"/>
        <end position="336"/>
    </location>
</feature>
<evidence type="ECO:0000256" key="2">
    <source>
        <dbReference type="SAM" id="Phobius"/>
    </source>
</evidence>
<dbReference type="EMBL" id="SDMP01000018">
    <property type="protein sequence ID" value="RYQ94683.1"/>
    <property type="molecule type" value="Genomic_DNA"/>
</dbReference>
<dbReference type="InterPro" id="IPR040115">
    <property type="entry name" value="Lnp"/>
</dbReference>
<keyword evidence="2" id="KW-0472">Membrane</keyword>
<dbReference type="AlphaFoldDB" id="A0A444XYD5"/>
<dbReference type="GO" id="GO:0071782">
    <property type="term" value="C:endoplasmic reticulum tubular network"/>
    <property type="evidence" value="ECO:0007669"/>
    <property type="project" value="TreeGrafter"/>
</dbReference>
<dbReference type="Proteomes" id="UP000289738">
    <property type="component" value="Chromosome B08"/>
</dbReference>
<comment type="caution">
    <text evidence="4">The sequence shown here is derived from an EMBL/GenBank/DDBJ whole genome shotgun (WGS) entry which is preliminary data.</text>
</comment>
<evidence type="ECO:0000259" key="3">
    <source>
        <dbReference type="Pfam" id="PF10058"/>
    </source>
</evidence>
<feature type="compositionally biased region" description="Basic and acidic residues" evidence="1">
    <location>
        <begin position="408"/>
        <end position="419"/>
    </location>
</feature>
<feature type="region of interest" description="Disordered" evidence="1">
    <location>
        <begin position="225"/>
        <end position="261"/>
    </location>
</feature>
<dbReference type="PANTHER" id="PTHR22166">
    <property type="entry name" value="ENDOPLASMIC RETICULUM JUNCTION FORMATION PROTEIN LUNAPARK"/>
    <property type="match status" value="1"/>
</dbReference>
<dbReference type="Pfam" id="PF10058">
    <property type="entry name" value="Zn_ribbon_10"/>
    <property type="match status" value="1"/>
</dbReference>
<keyword evidence="2" id="KW-0812">Transmembrane</keyword>
<evidence type="ECO:0000256" key="1">
    <source>
        <dbReference type="SAM" id="MobiDB-lite"/>
    </source>
</evidence>
<keyword evidence="2" id="KW-1133">Transmembrane helix</keyword>
<dbReference type="GO" id="GO:0071786">
    <property type="term" value="P:endoplasmic reticulum tubular network organization"/>
    <property type="evidence" value="ECO:0007669"/>
    <property type="project" value="InterPro"/>
</dbReference>
<dbReference type="PANTHER" id="PTHR22166:SF12">
    <property type="entry name" value="ENDOPLASMIC RETICULUM JUNCTION FORMATION PROTEIN LUNAPARK"/>
    <property type="match status" value="1"/>
</dbReference>
<feature type="transmembrane region" description="Helical" evidence="2">
    <location>
        <begin position="74"/>
        <end position="95"/>
    </location>
</feature>
<reference evidence="4 5" key="1">
    <citation type="submission" date="2019-01" db="EMBL/GenBank/DDBJ databases">
        <title>Sequencing of cultivated peanut Arachis hypogaea provides insights into genome evolution and oil improvement.</title>
        <authorList>
            <person name="Chen X."/>
        </authorList>
    </citation>
    <scope>NUCLEOTIDE SEQUENCE [LARGE SCALE GENOMIC DNA]</scope>
    <source>
        <strain evidence="5">cv. Fuhuasheng</strain>
        <tissue evidence="4">Leaves</tissue>
    </source>
</reference>
<feature type="region of interest" description="Disordered" evidence="1">
    <location>
        <begin position="382"/>
        <end position="419"/>
    </location>
</feature>
<dbReference type="InterPro" id="IPR019273">
    <property type="entry name" value="Lunapark_Znf"/>
</dbReference>
<organism evidence="4 5">
    <name type="scientific">Arachis hypogaea</name>
    <name type="common">Peanut</name>
    <dbReference type="NCBI Taxonomy" id="3818"/>
    <lineage>
        <taxon>Eukaryota</taxon>
        <taxon>Viridiplantae</taxon>
        <taxon>Streptophyta</taxon>
        <taxon>Embryophyta</taxon>
        <taxon>Tracheophyta</taxon>
        <taxon>Spermatophyta</taxon>
        <taxon>Magnoliopsida</taxon>
        <taxon>eudicotyledons</taxon>
        <taxon>Gunneridae</taxon>
        <taxon>Pentapetalae</taxon>
        <taxon>rosids</taxon>
        <taxon>fabids</taxon>
        <taxon>Fabales</taxon>
        <taxon>Fabaceae</taxon>
        <taxon>Papilionoideae</taxon>
        <taxon>50 kb inversion clade</taxon>
        <taxon>dalbergioids sensu lato</taxon>
        <taxon>Dalbergieae</taxon>
        <taxon>Pterocarpus clade</taxon>
        <taxon>Arachis</taxon>
    </lineage>
</organism>
<feature type="transmembrane region" description="Helical" evidence="2">
    <location>
        <begin position="115"/>
        <end position="135"/>
    </location>
</feature>
<feature type="compositionally biased region" description="Basic and acidic residues" evidence="1">
    <location>
        <begin position="1"/>
        <end position="15"/>
    </location>
</feature>
<dbReference type="STRING" id="3818.A0A444XYD5"/>